<name>A0A6L9LJZ0_9BACT</name>
<feature type="domain" description="Circularly permuted ATP-grasp type 2" evidence="2">
    <location>
        <begin position="86"/>
        <end position="461"/>
    </location>
</feature>
<evidence type="ECO:0000259" key="2">
    <source>
        <dbReference type="Pfam" id="PF14403"/>
    </source>
</evidence>
<dbReference type="Pfam" id="PF04168">
    <property type="entry name" value="Alpha-E"/>
    <property type="match status" value="1"/>
</dbReference>
<reference evidence="3 4" key="1">
    <citation type="submission" date="2020-02" db="EMBL/GenBank/DDBJ databases">
        <title>Draft genome sequence of two Spirosoma agri KCTC 52727 and Spirosoma terrae KCTC 52035.</title>
        <authorList>
            <person name="Rojas J."/>
            <person name="Ambika Manirajan B."/>
            <person name="Suarez C."/>
            <person name="Ratering S."/>
            <person name="Schnell S."/>
        </authorList>
    </citation>
    <scope>NUCLEOTIDE SEQUENCE [LARGE SCALE GENOMIC DNA]</scope>
    <source>
        <strain evidence="3 4">KCTC 52035</strain>
    </source>
</reference>
<dbReference type="InterPro" id="IPR007296">
    <property type="entry name" value="DUF403"/>
</dbReference>
<protein>
    <submittedName>
        <fullName evidence="3">Circularly permuted type 2 ATP-grasp protein</fullName>
    </submittedName>
</protein>
<dbReference type="PANTHER" id="PTHR34595:SF2">
    <property type="entry name" value="BLR2978 PROTEIN"/>
    <property type="match status" value="1"/>
</dbReference>
<proteinExistence type="predicted"/>
<evidence type="ECO:0000259" key="1">
    <source>
        <dbReference type="Pfam" id="PF04168"/>
    </source>
</evidence>
<dbReference type="Gene3D" id="3.40.50.11290">
    <property type="match status" value="1"/>
</dbReference>
<gene>
    <name evidence="3" type="ORF">GK108_30725</name>
</gene>
<dbReference type="InterPro" id="IPR051680">
    <property type="entry name" value="ATP-dep_Glu-Cys_Ligase-2"/>
</dbReference>
<evidence type="ECO:0000313" key="4">
    <source>
        <dbReference type="Proteomes" id="UP000474175"/>
    </source>
</evidence>
<comment type="caution">
    <text evidence="3">The sequence shown here is derived from an EMBL/GenBank/DDBJ whole genome shotgun (WGS) entry which is preliminary data.</text>
</comment>
<dbReference type="InterPro" id="IPR025841">
    <property type="entry name" value="CP_ATPgrasp_2"/>
</dbReference>
<organism evidence="3 4">
    <name type="scientific">Spirosoma terrae</name>
    <dbReference type="NCBI Taxonomy" id="1968276"/>
    <lineage>
        <taxon>Bacteria</taxon>
        <taxon>Pseudomonadati</taxon>
        <taxon>Bacteroidota</taxon>
        <taxon>Cytophagia</taxon>
        <taxon>Cytophagales</taxon>
        <taxon>Cytophagaceae</taxon>
        <taxon>Spirosoma</taxon>
    </lineage>
</organism>
<accession>A0A6L9LJZ0</accession>
<sequence>MVSESTSSLLDLYRTKLKSYDEVLTPDGTLKPHWQKLFVALEKIGNEELENRSQEIKNKIRENGVTYNIYQRPGGLNSPWKLDLIPFLIEQQEWRIISKGLQQRATLLDLILRDMYGERKMIKDRILPPELVYNNTGFFRACHDVKQPTQNQLIMYAADMARGPDGRMWVVDNRTQAPSGSGYALENRVIISKIMPELAKDMYVSRLSPFFTQAQQSIFKVFREKSDFLNVVYLTPGPNNETYFEQAYLASYLGYTLVQGDDLIVKNGFVWVKAIDGLQRVDIIIRRVDDEWCDPLELRIDSKLGVPGLLQVIRNGNVLVINPPGTSAVENSAFSAFLPSLCRYFLGEELMLPSVATWWCGQPKELQNTLDNLGNLIIKKANRKQVFRSVYGKQLSARQLQDLRAQILQNPTEYVAQEEVSFSTTPAFVDGNIEPRYAAIRAFLTATPTGYQVMDGGLTRSSVQKDKFSFSNQYGSVSKDTWIISDEAEIIRERIQLPATAYQQPHSSLPSRSAENLYWAARYSERSMSATTFLMITLNALNFQRNFGIQTKTQHIEILLKTVSSLIQVEPHFSDEKKEYFKNPYPIIAETISSDTQSGSITSSIQSFLRAMISVRERWNNVTWRTIDVLEHINQKLQQISPNQNPNDIQNTLNDLQSNLFTFYGIVNESIPRNHGYYLFETGKLIERILSKITILRSIFSIKTEPFIENELMEIVLMNHFALSHYRSTYKTNFEKEYVLDMILLDRQIPSSLSYLLDSLDHSISQLPQASERLSKARKAILEAVTCIKLIDVADIATVEPSTQVYEKLSIVLSHVYDLILLVSDYTTNQYFNHTATQHSITETIVDLENDL</sequence>
<feature type="domain" description="DUF403" evidence="1">
    <location>
        <begin position="509"/>
        <end position="832"/>
    </location>
</feature>
<dbReference type="Proteomes" id="UP000474175">
    <property type="component" value="Unassembled WGS sequence"/>
</dbReference>
<dbReference type="RefSeq" id="WP_163955425.1">
    <property type="nucleotide sequence ID" value="NZ_JAAFZH010000030.1"/>
</dbReference>
<dbReference type="EMBL" id="JAAFZH010000030">
    <property type="protein sequence ID" value="NDU99293.1"/>
    <property type="molecule type" value="Genomic_DNA"/>
</dbReference>
<dbReference type="PANTHER" id="PTHR34595">
    <property type="entry name" value="BLR5612 PROTEIN"/>
    <property type="match status" value="1"/>
</dbReference>
<dbReference type="Gene3D" id="3.30.1490.270">
    <property type="match status" value="1"/>
</dbReference>
<dbReference type="SUPFAM" id="SSF56059">
    <property type="entry name" value="Glutathione synthetase ATP-binding domain-like"/>
    <property type="match status" value="1"/>
</dbReference>
<keyword evidence="4" id="KW-1185">Reference proteome</keyword>
<dbReference type="AlphaFoldDB" id="A0A6L9LJZ0"/>
<evidence type="ECO:0000313" key="3">
    <source>
        <dbReference type="EMBL" id="NDU99293.1"/>
    </source>
</evidence>
<dbReference type="Pfam" id="PF14403">
    <property type="entry name" value="CP_ATPgrasp_2"/>
    <property type="match status" value="1"/>
</dbReference>